<evidence type="ECO:0000313" key="1">
    <source>
        <dbReference type="EMBL" id="OCL26315.1"/>
    </source>
</evidence>
<dbReference type="RefSeq" id="WP_068718003.1">
    <property type="nucleotide sequence ID" value="NZ_LWDV01000009.1"/>
</dbReference>
<organism evidence="1 2">
    <name type="scientific">Orenia metallireducens</name>
    <dbReference type="NCBI Taxonomy" id="1413210"/>
    <lineage>
        <taxon>Bacteria</taxon>
        <taxon>Bacillati</taxon>
        <taxon>Bacillota</taxon>
        <taxon>Clostridia</taxon>
        <taxon>Halanaerobiales</taxon>
        <taxon>Halobacteroidaceae</taxon>
        <taxon>Orenia</taxon>
    </lineage>
</organism>
<proteinExistence type="predicted"/>
<name>A0A1C0A7S7_9FIRM</name>
<sequence length="403" mass="46014">MLPVSPDFLEAIKAGTRNFKARIEVTWTDPYLDQSIQVFANEEANISWVKQVADSKESANHKWLSLDGSSTLDGAYYPAPSTKKEADDYQVGWWGSSMSDEDGYFSSPYPTLTVRFFARPVYGLKVVGDDAREEFPQDFDINLYEEEILVHTESIVGNTGVSWQKDISDLQLSSITEMKLIVKRWSHSSKQVKILEFFSSVQEIYDDDQIMQINLLEERELSDGSLPIGNISSNEIDIKLSNIDYRFSAGNINSPLHQKIKVNRKIRAWLGLELPNGIIEYLPLGTFWSGDWSVSEQQIYASTSARDRLELLRKTTFSTSQVYQNITLYKLALIVFDDADIEADEYWIDTELQEFVIPWGYFQPVSHREALRQIAEACGGQVYCDRKNVIRVEGPSFINIKGE</sequence>
<dbReference type="AlphaFoldDB" id="A0A1C0A7S7"/>
<reference evidence="1 2" key="2">
    <citation type="submission" date="2016-08" db="EMBL/GenBank/DDBJ databases">
        <title>Orenia metallireducens sp. nov. strain Z6, a Novel Metal-reducing Firmicute from the Deep Subsurface.</title>
        <authorList>
            <person name="Maxim B.I."/>
            <person name="Kenneth K."/>
            <person name="Flynn T.M."/>
            <person name="Oloughlin E.J."/>
            <person name="Locke R.A."/>
            <person name="Weber J.R."/>
            <person name="Egan S.M."/>
            <person name="Mackie R.I."/>
            <person name="Cann I.K."/>
        </authorList>
    </citation>
    <scope>NUCLEOTIDE SEQUENCE [LARGE SCALE GENOMIC DNA]</scope>
    <source>
        <strain evidence="1 2">Z6</strain>
    </source>
</reference>
<protein>
    <submittedName>
        <fullName evidence="1">Uncharacterized protein</fullName>
    </submittedName>
</protein>
<dbReference type="EMBL" id="LWDV01000009">
    <property type="protein sequence ID" value="OCL26315.1"/>
    <property type="molecule type" value="Genomic_DNA"/>
</dbReference>
<reference evidence="2" key="1">
    <citation type="submission" date="2016-07" db="EMBL/GenBank/DDBJ databases">
        <authorList>
            <person name="Florea S."/>
            <person name="Webb J.S."/>
            <person name="Jaromczyk J."/>
            <person name="Schardl C.L."/>
        </authorList>
    </citation>
    <scope>NUCLEOTIDE SEQUENCE [LARGE SCALE GENOMIC DNA]</scope>
    <source>
        <strain evidence="2">Z6</strain>
    </source>
</reference>
<keyword evidence="2" id="KW-1185">Reference proteome</keyword>
<comment type="caution">
    <text evidence="1">The sequence shown here is derived from an EMBL/GenBank/DDBJ whole genome shotgun (WGS) entry which is preliminary data.</text>
</comment>
<gene>
    <name evidence="1" type="ORF">U472_09915</name>
</gene>
<evidence type="ECO:0000313" key="2">
    <source>
        <dbReference type="Proteomes" id="UP000093514"/>
    </source>
</evidence>
<dbReference type="Proteomes" id="UP000093514">
    <property type="component" value="Unassembled WGS sequence"/>
</dbReference>
<dbReference type="OrthoDB" id="2519897at2"/>
<accession>A0A1C0A7S7</accession>